<keyword evidence="4" id="KW-1185">Reference proteome</keyword>
<evidence type="ECO:0000313" key="4">
    <source>
        <dbReference type="Proteomes" id="UP000662931"/>
    </source>
</evidence>
<sequence>MLSQLEETHVAYTNATPTDIPNQTRDNPFIQQSKYRQGTLYLITLPTIAVIFIIFLLCTAYMKYRAKHQARQAPPFEDMCEAKSETSGIFDLEQATRATTLVSKGTFETVEKIGLARSSMEIDGLQGEGSDGTKGSGTGSTTFYSLEEPNHAATQSTVSIPNNKKHFHKKTLSSVILDEFISTGELPAEDPNDTSIQYDPDDTDINITNHSMFEQNCDTSYNADLIRNHKPSSPVRKSRTRLYRSANNSVVFGSPGRLYTQESPTRSSGRYRQ</sequence>
<accession>A0A875S7G2</accession>
<name>A0A875S7G2_EENNA</name>
<dbReference type="KEGG" id="bnn:FOA43_003006"/>
<gene>
    <name evidence="3" type="ORF">FOA43_003006</name>
</gene>
<dbReference type="Proteomes" id="UP000662931">
    <property type="component" value="Chromosome 3"/>
</dbReference>
<organism evidence="3 4">
    <name type="scientific">Eeniella nana</name>
    <name type="common">Yeast</name>
    <name type="synonym">Brettanomyces nanus</name>
    <dbReference type="NCBI Taxonomy" id="13502"/>
    <lineage>
        <taxon>Eukaryota</taxon>
        <taxon>Fungi</taxon>
        <taxon>Dikarya</taxon>
        <taxon>Ascomycota</taxon>
        <taxon>Saccharomycotina</taxon>
        <taxon>Pichiomycetes</taxon>
        <taxon>Pichiales</taxon>
        <taxon>Pichiaceae</taxon>
        <taxon>Brettanomyces</taxon>
    </lineage>
</organism>
<keyword evidence="2" id="KW-0472">Membrane</keyword>
<dbReference type="AlphaFoldDB" id="A0A875S7G2"/>
<keyword evidence="2" id="KW-0812">Transmembrane</keyword>
<feature type="region of interest" description="Disordered" evidence="1">
    <location>
        <begin position="253"/>
        <end position="273"/>
    </location>
</feature>
<protein>
    <submittedName>
        <fullName evidence="3">Uncharacterized protein</fullName>
    </submittedName>
</protein>
<dbReference type="GeneID" id="62196407"/>
<evidence type="ECO:0000313" key="3">
    <source>
        <dbReference type="EMBL" id="QPG75649.1"/>
    </source>
</evidence>
<dbReference type="RefSeq" id="XP_038779214.1">
    <property type="nucleotide sequence ID" value="XM_038923286.1"/>
</dbReference>
<feature type="transmembrane region" description="Helical" evidence="2">
    <location>
        <begin position="40"/>
        <end position="62"/>
    </location>
</feature>
<reference evidence="3" key="1">
    <citation type="submission" date="2020-10" db="EMBL/GenBank/DDBJ databases">
        <authorList>
            <person name="Roach M.J.R."/>
        </authorList>
    </citation>
    <scope>NUCLEOTIDE SEQUENCE</scope>
    <source>
        <strain evidence="3">CBS 1945</strain>
    </source>
</reference>
<feature type="region of interest" description="Disordered" evidence="1">
    <location>
        <begin position="121"/>
        <end position="143"/>
    </location>
</feature>
<feature type="compositionally biased region" description="Polar residues" evidence="1">
    <location>
        <begin position="260"/>
        <end position="273"/>
    </location>
</feature>
<dbReference type="EMBL" id="CP064814">
    <property type="protein sequence ID" value="QPG75649.1"/>
    <property type="molecule type" value="Genomic_DNA"/>
</dbReference>
<proteinExistence type="predicted"/>
<evidence type="ECO:0000256" key="2">
    <source>
        <dbReference type="SAM" id="Phobius"/>
    </source>
</evidence>
<dbReference type="OrthoDB" id="3998070at2759"/>
<feature type="compositionally biased region" description="Gly residues" evidence="1">
    <location>
        <begin position="126"/>
        <end position="138"/>
    </location>
</feature>
<keyword evidence="2" id="KW-1133">Transmembrane helix</keyword>
<evidence type="ECO:0000256" key="1">
    <source>
        <dbReference type="SAM" id="MobiDB-lite"/>
    </source>
</evidence>